<comment type="caution">
    <text evidence="1">The sequence shown here is derived from an EMBL/GenBank/DDBJ whole genome shotgun (WGS) entry which is preliminary data.</text>
</comment>
<dbReference type="Proteomes" id="UP001152531">
    <property type="component" value="Unassembled WGS sequence"/>
</dbReference>
<name>A0ACA9YDC7_9ASCO</name>
<evidence type="ECO:0000313" key="2">
    <source>
        <dbReference type="Proteomes" id="UP001152531"/>
    </source>
</evidence>
<keyword evidence="2" id="KW-1185">Reference proteome</keyword>
<accession>A0ACA9YDC7</accession>
<evidence type="ECO:0000313" key="1">
    <source>
        <dbReference type="EMBL" id="CAH6722859.1"/>
    </source>
</evidence>
<organism evidence="1 2">
    <name type="scientific">[Candida] jaroonii</name>
    <dbReference type="NCBI Taxonomy" id="467808"/>
    <lineage>
        <taxon>Eukaryota</taxon>
        <taxon>Fungi</taxon>
        <taxon>Dikarya</taxon>
        <taxon>Ascomycota</taxon>
        <taxon>Saccharomycotina</taxon>
        <taxon>Pichiomycetes</taxon>
        <taxon>Debaryomycetaceae</taxon>
        <taxon>Yamadazyma</taxon>
    </lineage>
</organism>
<reference evidence="1" key="1">
    <citation type="submission" date="2022-06" db="EMBL/GenBank/DDBJ databases">
        <authorList>
            <person name="Legras J.-L."/>
            <person name="Devillers H."/>
            <person name="Grondin C."/>
        </authorList>
    </citation>
    <scope>NUCLEOTIDE SEQUENCE</scope>
    <source>
        <strain evidence="1">CLIB 1444</strain>
    </source>
</reference>
<gene>
    <name evidence="1" type="ORF">CLIB1444_11S02784</name>
</gene>
<protein>
    <submittedName>
        <fullName evidence="1">Pyridoxal reductase</fullName>
    </submittedName>
</protein>
<sequence length="341" mass="37830">MVKQVPMQGLGYGTLSLSINRRSPEIKSEVELMKYAYDKGVRVFNGANFYSMGGLSNFDFFVEFCKAYPEAAKEIVVTYKGNFDFTVMQPVGTKEACELVVNEVQEALKSLTVKPKVVVVIGRVDPNIPIEETVGYYLPYIESGVIDGYGISECGVSTIEKASKVAPISCIEVEFSMTYQHIIKLGILKAASDRNVAILAYSPLSRGLLTDFAAGQDDFLGALPDTDMRKIMGMDRFQREHFDKNIGFIKELYQYAKSKNTTLESLAITYLLELSGLENFEGIDKVSNVIPIPSATKTSRIDSNLPGKLSKEDLFELQKKLNSFEASGGRYTPQMEGQLNL</sequence>
<dbReference type="EMBL" id="CALSDN010000011">
    <property type="protein sequence ID" value="CAH6722859.1"/>
    <property type="molecule type" value="Genomic_DNA"/>
</dbReference>
<proteinExistence type="predicted"/>